<accession>U4LCI4</accession>
<evidence type="ECO:0000313" key="2">
    <source>
        <dbReference type="Proteomes" id="UP000018144"/>
    </source>
</evidence>
<gene>
    <name evidence="1" type="ORF">PCON_03303</name>
</gene>
<proteinExistence type="predicted"/>
<evidence type="ECO:0000313" key="1">
    <source>
        <dbReference type="EMBL" id="CCX16604.1"/>
    </source>
</evidence>
<reference evidence="1 2" key="1">
    <citation type="journal article" date="2013" name="PLoS Genet.">
        <title>The genome and development-dependent transcriptomes of Pyronema confluens: a window into fungal evolution.</title>
        <authorList>
            <person name="Traeger S."/>
            <person name="Altegoer F."/>
            <person name="Freitag M."/>
            <person name="Gabaldon T."/>
            <person name="Kempken F."/>
            <person name="Kumar A."/>
            <person name="Marcet-Houben M."/>
            <person name="Poggeler S."/>
            <person name="Stajich J.E."/>
            <person name="Nowrousian M."/>
        </authorList>
    </citation>
    <scope>NUCLEOTIDE SEQUENCE [LARGE SCALE GENOMIC DNA]</scope>
    <source>
        <strain evidence="2">CBS 100304</strain>
        <tissue evidence="1">Vegetative mycelium</tissue>
    </source>
</reference>
<dbReference type="AlphaFoldDB" id="U4LCI4"/>
<organism evidence="1 2">
    <name type="scientific">Pyronema omphalodes (strain CBS 100304)</name>
    <name type="common">Pyronema confluens</name>
    <dbReference type="NCBI Taxonomy" id="1076935"/>
    <lineage>
        <taxon>Eukaryota</taxon>
        <taxon>Fungi</taxon>
        <taxon>Dikarya</taxon>
        <taxon>Ascomycota</taxon>
        <taxon>Pezizomycotina</taxon>
        <taxon>Pezizomycetes</taxon>
        <taxon>Pezizales</taxon>
        <taxon>Pyronemataceae</taxon>
        <taxon>Pyronema</taxon>
    </lineage>
</organism>
<dbReference type="Proteomes" id="UP000018144">
    <property type="component" value="Unassembled WGS sequence"/>
</dbReference>
<sequence length="97" mass="11027">MSPGELRNAVLEDNTRPLLQIDRLALIGPMNNIHGTFTPRRQVLRINILCKPSSITSIPSYTYTLHLPHRSTACPCHSRRLPTQGCLQPRRLRWCVG</sequence>
<keyword evidence="2" id="KW-1185">Reference proteome</keyword>
<protein>
    <submittedName>
        <fullName evidence="1">Uncharacterized protein</fullName>
    </submittedName>
</protein>
<dbReference type="EMBL" id="HF936475">
    <property type="protein sequence ID" value="CCX16604.1"/>
    <property type="molecule type" value="Genomic_DNA"/>
</dbReference>
<name>U4LCI4_PYROM</name>